<dbReference type="Gene3D" id="3.40.50.1000">
    <property type="entry name" value="HAD superfamily/HAD-like"/>
    <property type="match status" value="1"/>
</dbReference>
<evidence type="ECO:0000313" key="3">
    <source>
        <dbReference type="Proteomes" id="UP000015241"/>
    </source>
</evidence>
<dbReference type="InParanoid" id="S8DTB1"/>
<dbReference type="NCBIfam" id="TIGR01428">
    <property type="entry name" value="HAD_type_II"/>
    <property type="match status" value="1"/>
</dbReference>
<accession>S8DTB1</accession>
<dbReference type="InterPro" id="IPR023214">
    <property type="entry name" value="HAD_sf"/>
</dbReference>
<dbReference type="PRINTS" id="PR00413">
    <property type="entry name" value="HADHALOGNASE"/>
</dbReference>
<sequence length="257" mass="28352">MATAAHPLQGVQAFIFDVFGSVVDWRTGVARELQEKLGLVAPNEDWEAIVEKWRAGYYRVTAQVASGGPGKLNLEQMLRELLDEILADDRWKHLAPHLDSAARDELTLAWHRLPGWPDSSAGLYAIKKHAIIATLSNGSTRALADMAKYADLPWDIIFSAELLGSYKPNPKTYLGAVHHLGVEPSQVCMVAAHLKDLRAAASYGLRTIFIPRLGEPDSAPETRGKADGGEIDLVVKDFGEIAKLLEERPLETQSWQH</sequence>
<dbReference type="Gene3D" id="1.10.150.750">
    <property type="match status" value="1"/>
</dbReference>
<organism evidence="2 3">
    <name type="scientific">Fomitopsis schrenkii</name>
    <name type="common">Brown rot fungus</name>
    <dbReference type="NCBI Taxonomy" id="2126942"/>
    <lineage>
        <taxon>Eukaryota</taxon>
        <taxon>Fungi</taxon>
        <taxon>Dikarya</taxon>
        <taxon>Basidiomycota</taxon>
        <taxon>Agaricomycotina</taxon>
        <taxon>Agaricomycetes</taxon>
        <taxon>Polyporales</taxon>
        <taxon>Fomitopsis</taxon>
    </lineage>
</organism>
<evidence type="ECO:0000313" key="2">
    <source>
        <dbReference type="EMBL" id="EPS95832.1"/>
    </source>
</evidence>
<keyword evidence="1" id="KW-0378">Hydrolase</keyword>
<dbReference type="eggNOG" id="ENOG502S19E">
    <property type="taxonomic scope" value="Eukaryota"/>
</dbReference>
<dbReference type="InterPro" id="IPR051540">
    <property type="entry name" value="S-2-haloacid_dehalogenase"/>
</dbReference>
<dbReference type="InterPro" id="IPR006328">
    <property type="entry name" value="2-HAD"/>
</dbReference>
<dbReference type="SUPFAM" id="SSF56784">
    <property type="entry name" value="HAD-like"/>
    <property type="match status" value="1"/>
</dbReference>
<evidence type="ECO:0008006" key="4">
    <source>
        <dbReference type="Google" id="ProtNLM"/>
    </source>
</evidence>
<dbReference type="AlphaFoldDB" id="S8DTB1"/>
<dbReference type="Pfam" id="PF00702">
    <property type="entry name" value="Hydrolase"/>
    <property type="match status" value="1"/>
</dbReference>
<dbReference type="InterPro" id="IPR006439">
    <property type="entry name" value="HAD-SF_hydro_IA"/>
</dbReference>
<reference evidence="2 3" key="1">
    <citation type="journal article" date="2012" name="Science">
        <title>The Paleozoic origin of enzymatic lignin decomposition reconstructed from 31 fungal genomes.</title>
        <authorList>
            <person name="Floudas D."/>
            <person name="Binder M."/>
            <person name="Riley R."/>
            <person name="Barry K."/>
            <person name="Blanchette R.A."/>
            <person name="Henrissat B."/>
            <person name="Martinez A.T."/>
            <person name="Otillar R."/>
            <person name="Spatafora J.W."/>
            <person name="Yadav J.S."/>
            <person name="Aerts A."/>
            <person name="Benoit I."/>
            <person name="Boyd A."/>
            <person name="Carlson A."/>
            <person name="Copeland A."/>
            <person name="Coutinho P.M."/>
            <person name="de Vries R.P."/>
            <person name="Ferreira P."/>
            <person name="Findley K."/>
            <person name="Foster B."/>
            <person name="Gaskell J."/>
            <person name="Glotzer D."/>
            <person name="Gorecki P."/>
            <person name="Heitman J."/>
            <person name="Hesse C."/>
            <person name="Hori C."/>
            <person name="Igarashi K."/>
            <person name="Jurgens J.A."/>
            <person name="Kallen N."/>
            <person name="Kersten P."/>
            <person name="Kohler A."/>
            <person name="Kuees U."/>
            <person name="Kumar T.K.A."/>
            <person name="Kuo A."/>
            <person name="LaButti K."/>
            <person name="Larrondo L.F."/>
            <person name="Lindquist E."/>
            <person name="Ling A."/>
            <person name="Lombard V."/>
            <person name="Lucas S."/>
            <person name="Lundell T."/>
            <person name="Martin R."/>
            <person name="McLaughlin D.J."/>
            <person name="Morgenstern I."/>
            <person name="Morin E."/>
            <person name="Murat C."/>
            <person name="Nagy L.G."/>
            <person name="Nolan M."/>
            <person name="Ohm R.A."/>
            <person name="Patyshakuliyeva A."/>
            <person name="Rokas A."/>
            <person name="Ruiz-Duenas F.J."/>
            <person name="Sabat G."/>
            <person name="Salamov A."/>
            <person name="Samejima M."/>
            <person name="Schmutz J."/>
            <person name="Slot J.C."/>
            <person name="St John F."/>
            <person name="Stenlid J."/>
            <person name="Sun H."/>
            <person name="Sun S."/>
            <person name="Syed K."/>
            <person name="Tsang A."/>
            <person name="Wiebenga A."/>
            <person name="Young D."/>
            <person name="Pisabarro A."/>
            <person name="Eastwood D.C."/>
            <person name="Martin F."/>
            <person name="Cullen D."/>
            <person name="Grigoriev I.V."/>
            <person name="Hibbett D.S."/>
        </authorList>
    </citation>
    <scope>NUCLEOTIDE SEQUENCE</scope>
    <source>
        <strain evidence="3">FP-58527</strain>
    </source>
</reference>
<dbReference type="NCBIfam" id="TIGR01493">
    <property type="entry name" value="HAD-SF-IA-v2"/>
    <property type="match status" value="1"/>
</dbReference>
<dbReference type="HOGENOM" id="CLU_045011_3_0_1"/>
<dbReference type="STRING" id="743788.S8DTB1"/>
<name>S8DTB1_FOMSC</name>
<dbReference type="GO" id="GO:0016791">
    <property type="term" value="F:phosphatase activity"/>
    <property type="evidence" value="ECO:0007669"/>
    <property type="project" value="UniProtKB-ARBA"/>
</dbReference>
<dbReference type="Proteomes" id="UP000015241">
    <property type="component" value="Unassembled WGS sequence"/>
</dbReference>
<dbReference type="EMBL" id="KE504199">
    <property type="protein sequence ID" value="EPS95832.1"/>
    <property type="molecule type" value="Genomic_DNA"/>
</dbReference>
<gene>
    <name evidence="2" type="ORF">FOMPIDRAFT_143527</name>
</gene>
<dbReference type="PANTHER" id="PTHR43316:SF3">
    <property type="entry name" value="HALOACID DEHALOGENASE, TYPE II (AFU_ORTHOLOGUE AFUA_2G07750)-RELATED"/>
    <property type="match status" value="1"/>
</dbReference>
<keyword evidence="3" id="KW-1185">Reference proteome</keyword>
<dbReference type="PANTHER" id="PTHR43316">
    <property type="entry name" value="HYDROLASE, HALOACID DELAHOGENASE-RELATED"/>
    <property type="match status" value="1"/>
</dbReference>
<dbReference type="GO" id="GO:0019120">
    <property type="term" value="F:hydrolase activity, acting on acid halide bonds, in C-halide compounds"/>
    <property type="evidence" value="ECO:0007669"/>
    <property type="project" value="InterPro"/>
</dbReference>
<protein>
    <recommendedName>
        <fullName evidence="4">Haloacid dehalogenase</fullName>
    </recommendedName>
</protein>
<dbReference type="InterPro" id="IPR036412">
    <property type="entry name" value="HAD-like_sf"/>
</dbReference>
<evidence type="ECO:0000256" key="1">
    <source>
        <dbReference type="ARBA" id="ARBA00022801"/>
    </source>
</evidence>
<dbReference type="OrthoDB" id="2363873at2759"/>
<proteinExistence type="predicted"/>